<dbReference type="AlphaFoldDB" id="A0A8J4M1L6"/>
<dbReference type="PROSITE" id="PS50017">
    <property type="entry name" value="DEATH_DOMAIN"/>
    <property type="match status" value="1"/>
</dbReference>
<dbReference type="EMBL" id="BOVK01000022">
    <property type="protein sequence ID" value="GIQ68985.1"/>
    <property type="molecule type" value="Genomic_DNA"/>
</dbReference>
<evidence type="ECO:0000256" key="2">
    <source>
        <dbReference type="ARBA" id="ARBA00022763"/>
    </source>
</evidence>
<dbReference type="InterPro" id="IPR011604">
    <property type="entry name" value="PDDEXK-like_dom_sf"/>
</dbReference>
<feature type="domain" description="Death" evidence="8">
    <location>
        <begin position="39"/>
        <end position="96"/>
    </location>
</feature>
<accession>A0A8J4M1L6</accession>
<name>A0A8J4M1L6_9BACL</name>
<keyword evidence="1" id="KW-0547">Nucleotide-binding</keyword>
<keyword evidence="10" id="KW-1185">Reference proteome</keyword>
<dbReference type="Pfam" id="PF12705">
    <property type="entry name" value="PDDEXK_1"/>
    <property type="match status" value="1"/>
</dbReference>
<dbReference type="InterPro" id="IPR038726">
    <property type="entry name" value="PDDEXK_AddAB-type"/>
</dbReference>
<evidence type="ECO:0000313" key="9">
    <source>
        <dbReference type="EMBL" id="GIQ68985.1"/>
    </source>
</evidence>
<keyword evidence="4" id="KW-0347">Helicase</keyword>
<keyword evidence="5" id="KW-0067">ATP-binding</keyword>
<evidence type="ECO:0000256" key="5">
    <source>
        <dbReference type="ARBA" id="ARBA00022840"/>
    </source>
</evidence>
<evidence type="ECO:0000256" key="1">
    <source>
        <dbReference type="ARBA" id="ARBA00022741"/>
    </source>
</evidence>
<sequence>MAFVVRPFPEWSWSQSRDQLFRECPRKYYYHYYASHNGWQREASEEAQAAYRLKQLANLYLVMGDELHQIAEHLLQRWEEQAGDAAADELVERLRRRLNQAFLDSRDVPRWKRAPKKSTMLHEMYYIGELPQDRVEKIKRRLRVCVDGLLRSLTWRELTASPSMRIAEVEQLRTFEVEGTPVYVKMDALLEDRSRERPWIMVDWKTGMEDEKNEEQLILYAIYLGEQAGIPPEQLELRVEYLLTGETKTVYADQADMERVREAMSRSMAAMKACLADPERNAPKPKEAFASRPSRAVCAGCNFRELCEEKA</sequence>
<protein>
    <recommendedName>
        <fullName evidence="8">Death domain-containing protein</fullName>
    </recommendedName>
</protein>
<dbReference type="GO" id="GO:0005524">
    <property type="term" value="F:ATP binding"/>
    <property type="evidence" value="ECO:0007669"/>
    <property type="project" value="UniProtKB-KW"/>
</dbReference>
<keyword evidence="6" id="KW-0238">DNA-binding</keyword>
<dbReference type="Proteomes" id="UP000677918">
    <property type="component" value="Unassembled WGS sequence"/>
</dbReference>
<dbReference type="GO" id="GO:0016787">
    <property type="term" value="F:hydrolase activity"/>
    <property type="evidence" value="ECO:0007669"/>
    <property type="project" value="UniProtKB-KW"/>
</dbReference>
<comment type="caution">
    <text evidence="9">The sequence shown here is derived from an EMBL/GenBank/DDBJ whole genome shotgun (WGS) entry which is preliminary data.</text>
</comment>
<proteinExistence type="predicted"/>
<keyword evidence="7" id="KW-0234">DNA repair</keyword>
<reference evidence="9" key="1">
    <citation type="submission" date="2021-04" db="EMBL/GenBank/DDBJ databases">
        <title>Draft genome sequence of Xylanibacillus composti strain K13.</title>
        <authorList>
            <person name="Uke A."/>
            <person name="Chhe C."/>
            <person name="Baramee S."/>
            <person name="Kosugi A."/>
        </authorList>
    </citation>
    <scope>NUCLEOTIDE SEQUENCE</scope>
    <source>
        <strain evidence="9">K13</strain>
    </source>
</reference>
<evidence type="ECO:0000259" key="8">
    <source>
        <dbReference type="PROSITE" id="PS50017"/>
    </source>
</evidence>
<evidence type="ECO:0000256" key="7">
    <source>
        <dbReference type="ARBA" id="ARBA00023204"/>
    </source>
</evidence>
<gene>
    <name evidence="9" type="ORF">XYCOK13_18090</name>
</gene>
<dbReference type="GO" id="GO:0004386">
    <property type="term" value="F:helicase activity"/>
    <property type="evidence" value="ECO:0007669"/>
    <property type="project" value="UniProtKB-KW"/>
</dbReference>
<evidence type="ECO:0000256" key="6">
    <source>
        <dbReference type="ARBA" id="ARBA00023125"/>
    </source>
</evidence>
<evidence type="ECO:0000256" key="4">
    <source>
        <dbReference type="ARBA" id="ARBA00022806"/>
    </source>
</evidence>
<keyword evidence="3" id="KW-0378">Hydrolase</keyword>
<dbReference type="RefSeq" id="WP_213411796.1">
    <property type="nucleotide sequence ID" value="NZ_BOVK01000022.1"/>
</dbReference>
<organism evidence="9 10">
    <name type="scientific">Xylanibacillus composti</name>
    <dbReference type="NCBI Taxonomy" id="1572762"/>
    <lineage>
        <taxon>Bacteria</taxon>
        <taxon>Bacillati</taxon>
        <taxon>Bacillota</taxon>
        <taxon>Bacilli</taxon>
        <taxon>Bacillales</taxon>
        <taxon>Paenibacillaceae</taxon>
        <taxon>Xylanibacillus</taxon>
    </lineage>
</organism>
<evidence type="ECO:0000313" key="10">
    <source>
        <dbReference type="Proteomes" id="UP000677918"/>
    </source>
</evidence>
<evidence type="ECO:0000256" key="3">
    <source>
        <dbReference type="ARBA" id="ARBA00022801"/>
    </source>
</evidence>
<dbReference type="Gene3D" id="3.90.320.10">
    <property type="match status" value="1"/>
</dbReference>
<dbReference type="GO" id="GO:0006281">
    <property type="term" value="P:DNA repair"/>
    <property type="evidence" value="ECO:0007669"/>
    <property type="project" value="UniProtKB-KW"/>
</dbReference>
<keyword evidence="2" id="KW-0227">DNA damage</keyword>
<dbReference type="InterPro" id="IPR000488">
    <property type="entry name" value="Death_dom"/>
</dbReference>
<dbReference type="GO" id="GO:0007165">
    <property type="term" value="P:signal transduction"/>
    <property type="evidence" value="ECO:0007669"/>
    <property type="project" value="InterPro"/>
</dbReference>
<dbReference type="GO" id="GO:0003677">
    <property type="term" value="F:DNA binding"/>
    <property type="evidence" value="ECO:0007669"/>
    <property type="project" value="UniProtKB-KW"/>
</dbReference>